<organism evidence="6 7">
    <name type="scientific">Salinirubellus salinus</name>
    <dbReference type="NCBI Taxonomy" id="1364945"/>
    <lineage>
        <taxon>Archaea</taxon>
        <taxon>Methanobacteriati</taxon>
        <taxon>Methanobacteriota</taxon>
        <taxon>Stenosarchaea group</taxon>
        <taxon>Halobacteria</taxon>
        <taxon>Halobacteriales</taxon>
        <taxon>Natronomonadaceae</taxon>
        <taxon>Salinirubellus</taxon>
    </lineage>
</organism>
<protein>
    <submittedName>
        <fullName evidence="6">FAD-dependent oxidoreductase</fullName>
    </submittedName>
</protein>
<gene>
    <name evidence="6" type="ORF">N0B31_20390</name>
</gene>
<dbReference type="Gene3D" id="3.50.50.60">
    <property type="entry name" value="FAD/NAD(P)-binding domain"/>
    <property type="match status" value="1"/>
</dbReference>
<proteinExistence type="predicted"/>
<dbReference type="SUPFAM" id="SSF51905">
    <property type="entry name" value="FAD/NAD(P)-binding domain"/>
    <property type="match status" value="1"/>
</dbReference>
<sequence length="474" mass="49514">MDEFHQGTVQDGASEVCDVSEVSWDVETDVVVAGGGGAGLTAALAASQATDLTVTVLEKEPEAGGNTRLSTGLIPAAGTRLQEAAGVDDAPEALATDVLEGCDYEADEAVVRRLAEEMPRVVHWLMDDWDVPCIYVEDFKYPSQSEARMHSVEGQHGSNVVAELLERVEAVPNVELLTNTPVRKLVAEDGAVVGVVAGESEEAIRSDAVVLATDGFGANKRMLDEWCGAIKDAPHYGAEGNTGDGIRFGAELGGELGCMDSYQAHATLAEVGAVSPYAIVLYGGIIVNGDGERFGNEGLGPADFSVHVVEQDATYELFDERIYEKTEAAGFGDFDEAVALGAYTRADTVEELAAELGCDPEGARRSVDAYNEAIATGEPDAVGRAEYRHTLEAPFYGTKTKAVLMQTQGGLVVDTEARVLRADGSAVEGLYAAGGSAMGLSGTGPSGYLPGNGLMAAFGLGHIAGVQARTAVER</sequence>
<dbReference type="InterPro" id="IPR027477">
    <property type="entry name" value="Succ_DH/fumarate_Rdtase_cat_sf"/>
</dbReference>
<evidence type="ECO:0000259" key="5">
    <source>
        <dbReference type="Pfam" id="PF00890"/>
    </source>
</evidence>
<dbReference type="PANTHER" id="PTHR43400:SF10">
    <property type="entry name" value="3-OXOSTEROID 1-DEHYDROGENASE"/>
    <property type="match status" value="1"/>
</dbReference>
<keyword evidence="4" id="KW-0560">Oxidoreductase</keyword>
<dbReference type="EMBL" id="CP104003">
    <property type="protein sequence ID" value="UWM54466.1"/>
    <property type="molecule type" value="Genomic_DNA"/>
</dbReference>
<accession>A0A9E7U889</accession>
<dbReference type="Pfam" id="PF00890">
    <property type="entry name" value="FAD_binding_2"/>
    <property type="match status" value="1"/>
</dbReference>
<dbReference type="Gene3D" id="3.90.700.10">
    <property type="entry name" value="Succinate dehydrogenase/fumarate reductase flavoprotein, catalytic domain"/>
    <property type="match status" value="1"/>
</dbReference>
<evidence type="ECO:0000256" key="3">
    <source>
        <dbReference type="ARBA" id="ARBA00022827"/>
    </source>
</evidence>
<dbReference type="KEGG" id="ssai:N0B31_20390"/>
<reference evidence="6" key="1">
    <citation type="submission" date="2022-09" db="EMBL/GenBank/DDBJ databases">
        <title>Diverse halophilic archaea isolated from saline environments.</title>
        <authorList>
            <person name="Cui H.-L."/>
        </authorList>
    </citation>
    <scope>NUCLEOTIDE SEQUENCE</scope>
    <source>
        <strain evidence="6">ZS-35-S2</strain>
    </source>
</reference>
<dbReference type="GeneID" id="74944834"/>
<dbReference type="RefSeq" id="WP_260593486.1">
    <property type="nucleotide sequence ID" value="NZ_CP104003.1"/>
</dbReference>
<dbReference type="PANTHER" id="PTHR43400">
    <property type="entry name" value="FUMARATE REDUCTASE"/>
    <property type="match status" value="1"/>
</dbReference>
<keyword evidence="3" id="KW-0274">FAD</keyword>
<evidence type="ECO:0000313" key="6">
    <source>
        <dbReference type="EMBL" id="UWM54466.1"/>
    </source>
</evidence>
<dbReference type="AlphaFoldDB" id="A0A9E7U889"/>
<feature type="domain" description="FAD-dependent oxidoreductase 2 FAD-binding" evidence="5">
    <location>
        <begin position="29"/>
        <end position="445"/>
    </location>
</feature>
<evidence type="ECO:0000256" key="4">
    <source>
        <dbReference type="ARBA" id="ARBA00023002"/>
    </source>
</evidence>
<dbReference type="GO" id="GO:0016491">
    <property type="term" value="F:oxidoreductase activity"/>
    <property type="evidence" value="ECO:0007669"/>
    <property type="project" value="UniProtKB-KW"/>
</dbReference>
<keyword evidence="7" id="KW-1185">Reference proteome</keyword>
<evidence type="ECO:0000313" key="7">
    <source>
        <dbReference type="Proteomes" id="UP001057580"/>
    </source>
</evidence>
<dbReference type="InterPro" id="IPR003953">
    <property type="entry name" value="FAD-dep_OxRdtase_2_FAD-bd"/>
</dbReference>
<evidence type="ECO:0000256" key="2">
    <source>
        <dbReference type="ARBA" id="ARBA00022630"/>
    </source>
</evidence>
<dbReference type="Proteomes" id="UP001057580">
    <property type="component" value="Chromosome"/>
</dbReference>
<dbReference type="SUPFAM" id="SSF56425">
    <property type="entry name" value="Succinate dehydrogenase/fumarate reductase flavoprotein, catalytic domain"/>
    <property type="match status" value="1"/>
</dbReference>
<evidence type="ECO:0000256" key="1">
    <source>
        <dbReference type="ARBA" id="ARBA00001974"/>
    </source>
</evidence>
<keyword evidence="2" id="KW-0285">Flavoprotein</keyword>
<dbReference type="InterPro" id="IPR036188">
    <property type="entry name" value="FAD/NAD-bd_sf"/>
</dbReference>
<name>A0A9E7U889_9EURY</name>
<comment type="cofactor">
    <cofactor evidence="1">
        <name>FAD</name>
        <dbReference type="ChEBI" id="CHEBI:57692"/>
    </cofactor>
</comment>
<dbReference type="GO" id="GO:0008202">
    <property type="term" value="P:steroid metabolic process"/>
    <property type="evidence" value="ECO:0007669"/>
    <property type="project" value="UniProtKB-ARBA"/>
</dbReference>
<dbReference type="InterPro" id="IPR050315">
    <property type="entry name" value="FAD-oxidoreductase_2"/>
</dbReference>